<dbReference type="EMBL" id="ATGI01000038">
    <property type="protein sequence ID" value="EPF70116.1"/>
    <property type="molecule type" value="Genomic_DNA"/>
</dbReference>
<dbReference type="InterPro" id="IPR022742">
    <property type="entry name" value="Hydrolase_4"/>
</dbReference>
<dbReference type="eggNOG" id="COG4757">
    <property type="taxonomic scope" value="Bacteria"/>
</dbReference>
<reference evidence="2 3" key="1">
    <citation type="submission" date="2013-06" db="EMBL/GenBank/DDBJ databases">
        <title>The Genome Sequence of Acinetobacter rudis CIP 110305.</title>
        <authorList>
            <consortium name="The Broad Institute Genome Sequencing Platform"/>
            <consortium name="The Broad Institute Genome Sequencing Center for Infectious Disease"/>
            <person name="Cerqueira G."/>
            <person name="Feldgarden M."/>
            <person name="Courvalin P."/>
            <person name="Perichon B."/>
            <person name="Grillot-Courvalin C."/>
            <person name="Clermont D."/>
            <person name="Rocha E."/>
            <person name="Yoon E.-J."/>
            <person name="Nemec A."/>
            <person name="Young S.K."/>
            <person name="Zeng Q."/>
            <person name="Gargeya S."/>
            <person name="Fitzgerald M."/>
            <person name="Abouelleil A."/>
            <person name="Alvarado L."/>
            <person name="Berlin A.M."/>
            <person name="Chapman S.B."/>
            <person name="Dewar J."/>
            <person name="Goldberg J."/>
            <person name="Griggs A."/>
            <person name="Gujja S."/>
            <person name="Hansen M."/>
            <person name="Howarth C."/>
            <person name="Imamovic A."/>
            <person name="Larimer J."/>
            <person name="McCowan C."/>
            <person name="Murphy C."/>
            <person name="Pearson M."/>
            <person name="Priest M."/>
            <person name="Roberts A."/>
            <person name="Saif S."/>
            <person name="Shea T."/>
            <person name="Sykes S."/>
            <person name="Wortman J."/>
            <person name="Nusbaum C."/>
            <person name="Birren B."/>
        </authorList>
    </citation>
    <scope>NUCLEOTIDE SEQUENCE [LARGE SCALE GENOMIC DNA]</scope>
    <source>
        <strain evidence="2 3">CIP 110305</strain>
    </source>
</reference>
<keyword evidence="3" id="KW-1185">Reference proteome</keyword>
<name>S3NTX8_9GAMM</name>
<evidence type="ECO:0000313" key="2">
    <source>
        <dbReference type="EMBL" id="EPF70116.1"/>
    </source>
</evidence>
<feature type="domain" description="Serine aminopeptidase S33" evidence="1">
    <location>
        <begin position="28"/>
        <end position="148"/>
    </location>
</feature>
<evidence type="ECO:0000259" key="1">
    <source>
        <dbReference type="Pfam" id="PF12146"/>
    </source>
</evidence>
<dbReference type="PATRIC" id="fig|421052.3.peg.3064"/>
<dbReference type="Pfam" id="PF12146">
    <property type="entry name" value="Hydrolase_4"/>
    <property type="match status" value="1"/>
</dbReference>
<gene>
    <name evidence="2" type="ORF">F945_03133</name>
</gene>
<dbReference type="Gene3D" id="3.40.50.1820">
    <property type="entry name" value="alpha/beta hydrolase"/>
    <property type="match status" value="1"/>
</dbReference>
<accession>S3NTX8</accession>
<dbReference type="RefSeq" id="WP_016657502.1">
    <property type="nucleotide sequence ID" value="NZ_KE340355.1"/>
</dbReference>
<dbReference type="SUPFAM" id="SSF53474">
    <property type="entry name" value="alpha/beta-Hydrolases"/>
    <property type="match status" value="1"/>
</dbReference>
<protein>
    <recommendedName>
        <fullName evidence="1">Serine aminopeptidase S33 domain-containing protein</fullName>
    </recommendedName>
</protein>
<sequence length="277" mass="31828">MQQLRIDRGTDHFNLSYFEAKDSDKLLLISPATGVKKRLYTQFAEYMQQNGYSVLTWDWTGIGDNLHGDVKDSPVKMRDWAEKDLNSVIEYCQQNFSGQRLYLLGHSFGGQALGLVKQIAAIHAICTVATQHGYWKNWPKLKQAKLATLWFGLIPALTPLFGYFPSKKVGLGENLPKGVALQWASWGRHPHYINDYDGHRKMTQPIMAYSIEDDFFAPQTAVRALHHEYKNCTVKYRHIVPAELDMRAIGHFGFFQKIQCKPLWQEIVEFFDVQDAA</sequence>
<dbReference type="Proteomes" id="UP000014568">
    <property type="component" value="Unassembled WGS sequence"/>
</dbReference>
<dbReference type="STRING" id="632955.GCA_000829675_02484"/>
<proteinExistence type="predicted"/>
<evidence type="ECO:0000313" key="3">
    <source>
        <dbReference type="Proteomes" id="UP000014568"/>
    </source>
</evidence>
<dbReference type="HOGENOM" id="CLU_058232_0_0_6"/>
<dbReference type="InterPro" id="IPR029058">
    <property type="entry name" value="AB_hydrolase_fold"/>
</dbReference>
<comment type="caution">
    <text evidence="2">The sequence shown here is derived from an EMBL/GenBank/DDBJ whole genome shotgun (WGS) entry which is preliminary data.</text>
</comment>
<organism evidence="2 3">
    <name type="scientific">Acinetobacter rudis CIP 110305</name>
    <dbReference type="NCBI Taxonomy" id="421052"/>
    <lineage>
        <taxon>Bacteria</taxon>
        <taxon>Pseudomonadati</taxon>
        <taxon>Pseudomonadota</taxon>
        <taxon>Gammaproteobacteria</taxon>
        <taxon>Moraxellales</taxon>
        <taxon>Moraxellaceae</taxon>
        <taxon>Acinetobacter</taxon>
    </lineage>
</organism>
<dbReference type="PIRSF" id="PIRSF037442">
    <property type="entry name" value="UCP037442_abhydr"/>
    <property type="match status" value="1"/>
</dbReference>
<dbReference type="AlphaFoldDB" id="S3NTX8"/>
<dbReference type="InterPro" id="IPR017208">
    <property type="entry name" value="UCP037442_abhydr"/>
</dbReference>